<organism evidence="1 2">
    <name type="scientific">Neisseria lactamica ATCC 23970</name>
    <dbReference type="NCBI Taxonomy" id="546265"/>
    <lineage>
        <taxon>Bacteria</taxon>
        <taxon>Pseudomonadati</taxon>
        <taxon>Pseudomonadota</taxon>
        <taxon>Betaproteobacteria</taxon>
        <taxon>Neisseriales</taxon>
        <taxon>Neisseriaceae</taxon>
        <taxon>Neisseria</taxon>
    </lineage>
</organism>
<protein>
    <submittedName>
        <fullName evidence="1">Uncharacterized protein</fullName>
    </submittedName>
</protein>
<dbReference type="AlphaFoldDB" id="D0W7Y5"/>
<accession>D0W7Y5</accession>
<dbReference type="Proteomes" id="UP000003843">
    <property type="component" value="Unassembled WGS sequence"/>
</dbReference>
<sequence>MHYLKSRLHSTFQTVSFLLRYHRGRRIEADGGNARHSARPPVPKRHKCRLNLQTASGLY</sequence>
<evidence type="ECO:0000313" key="2">
    <source>
        <dbReference type="Proteomes" id="UP000003843"/>
    </source>
</evidence>
<evidence type="ECO:0000313" key="1">
    <source>
        <dbReference type="EMBL" id="EEZ76313.1"/>
    </source>
</evidence>
<comment type="caution">
    <text evidence="1">The sequence shown here is derived from an EMBL/GenBank/DDBJ whole genome shotgun (WGS) entry which is preliminary data.</text>
</comment>
<proteinExistence type="predicted"/>
<gene>
    <name evidence="1" type="ORF">NEILACOT_03636</name>
</gene>
<dbReference type="EMBL" id="ACEQ02000006">
    <property type="protein sequence ID" value="EEZ76313.1"/>
    <property type="molecule type" value="Genomic_DNA"/>
</dbReference>
<reference evidence="1 2" key="1">
    <citation type="submission" date="2009-10" db="EMBL/GenBank/DDBJ databases">
        <authorList>
            <person name="Weinstock G."/>
            <person name="Sodergren E."/>
            <person name="Clifton S."/>
            <person name="Fulton L."/>
            <person name="Fulton B."/>
            <person name="Courtney L."/>
            <person name="Fronick C."/>
            <person name="Harrison M."/>
            <person name="Strong C."/>
            <person name="Farmer C."/>
            <person name="Delahaunty K."/>
            <person name="Markovic C."/>
            <person name="Hall O."/>
            <person name="Minx P."/>
            <person name="Tomlinson C."/>
            <person name="Mitreva M."/>
            <person name="Nelson J."/>
            <person name="Hou S."/>
            <person name="Wollam A."/>
            <person name="Pepin K.H."/>
            <person name="Johnson M."/>
            <person name="Bhonagiri V."/>
            <person name="Nash W.E."/>
            <person name="Warren W."/>
            <person name="Chinwalla A."/>
            <person name="Mardis E.R."/>
            <person name="Wilson R.K."/>
        </authorList>
    </citation>
    <scope>NUCLEOTIDE SEQUENCE [LARGE SCALE GENOMIC DNA]</scope>
    <source>
        <strain evidence="1 2">ATCC 23970</strain>
    </source>
</reference>
<name>D0W7Y5_NEILA</name>